<dbReference type="InterPro" id="IPR000700">
    <property type="entry name" value="PAS-assoc_C"/>
</dbReference>
<dbReference type="InterPro" id="IPR000160">
    <property type="entry name" value="GGDEF_dom"/>
</dbReference>
<evidence type="ECO:0000259" key="6">
    <source>
        <dbReference type="PROSITE" id="PS50887"/>
    </source>
</evidence>
<dbReference type="SUPFAM" id="SSF158472">
    <property type="entry name" value="HAMP domain-like"/>
    <property type="match status" value="1"/>
</dbReference>
<dbReference type="PROSITE" id="PS50883">
    <property type="entry name" value="EAL"/>
    <property type="match status" value="1"/>
</dbReference>
<dbReference type="InterPro" id="IPR000014">
    <property type="entry name" value="PAS"/>
</dbReference>
<keyword evidence="2" id="KW-1133">Transmembrane helix</keyword>
<name>A0A318H0Y0_9BURK</name>
<dbReference type="PROSITE" id="PS50887">
    <property type="entry name" value="GGDEF"/>
    <property type="match status" value="1"/>
</dbReference>
<feature type="domain" description="HAMP" evidence="5">
    <location>
        <begin position="329"/>
        <end position="382"/>
    </location>
</feature>
<dbReference type="Pfam" id="PF00990">
    <property type="entry name" value="GGDEF"/>
    <property type="match status" value="1"/>
</dbReference>
<reference evidence="7 8" key="1">
    <citation type="submission" date="2018-05" db="EMBL/GenBank/DDBJ databases">
        <title>Genomic Encyclopedia of Type Strains, Phase IV (KMG-IV): sequencing the most valuable type-strain genomes for metagenomic binning, comparative biology and taxonomic classification.</title>
        <authorList>
            <person name="Goeker M."/>
        </authorList>
    </citation>
    <scope>NUCLEOTIDE SEQUENCE [LARGE SCALE GENOMIC DNA]</scope>
    <source>
        <strain evidence="7 8">DSM 566</strain>
    </source>
</reference>
<keyword evidence="2" id="KW-0472">Membrane</keyword>
<evidence type="ECO:0000259" key="5">
    <source>
        <dbReference type="PROSITE" id="PS50885"/>
    </source>
</evidence>
<dbReference type="FunFam" id="3.20.20.450:FF:000001">
    <property type="entry name" value="Cyclic di-GMP phosphodiesterase yahA"/>
    <property type="match status" value="1"/>
</dbReference>
<dbReference type="GO" id="GO:0071732">
    <property type="term" value="P:cellular response to nitric oxide"/>
    <property type="evidence" value="ECO:0007669"/>
    <property type="project" value="UniProtKB-ARBA"/>
</dbReference>
<evidence type="ECO:0000259" key="3">
    <source>
        <dbReference type="PROSITE" id="PS50113"/>
    </source>
</evidence>
<protein>
    <submittedName>
        <fullName evidence="7">PAS domain S-box-containing protein/diguanylate cyclase (GGDEF)-like protein</fullName>
    </submittedName>
</protein>
<dbReference type="PANTHER" id="PTHR44757:SF2">
    <property type="entry name" value="BIOFILM ARCHITECTURE MAINTENANCE PROTEIN MBAA"/>
    <property type="match status" value="1"/>
</dbReference>
<dbReference type="SMART" id="SM00267">
    <property type="entry name" value="GGDEF"/>
    <property type="match status" value="1"/>
</dbReference>
<dbReference type="InterPro" id="IPR052155">
    <property type="entry name" value="Biofilm_reg_signaling"/>
</dbReference>
<comment type="catalytic activity">
    <reaction evidence="1">
        <text>3',3'-c-di-GMP + H2O = 5'-phosphoguanylyl(3'-&gt;5')guanosine + H(+)</text>
        <dbReference type="Rhea" id="RHEA:24902"/>
        <dbReference type="ChEBI" id="CHEBI:15377"/>
        <dbReference type="ChEBI" id="CHEBI:15378"/>
        <dbReference type="ChEBI" id="CHEBI:58754"/>
        <dbReference type="ChEBI" id="CHEBI:58805"/>
        <dbReference type="EC" id="3.1.4.52"/>
    </reaction>
    <physiologicalReaction direction="left-to-right" evidence="1">
        <dbReference type="Rhea" id="RHEA:24903"/>
    </physiologicalReaction>
</comment>
<dbReference type="GO" id="GO:0016020">
    <property type="term" value="C:membrane"/>
    <property type="evidence" value="ECO:0007669"/>
    <property type="project" value="InterPro"/>
</dbReference>
<dbReference type="AlphaFoldDB" id="A0A318H0Y0"/>
<gene>
    <name evidence="7" type="ORF">C7444_106117</name>
</gene>
<dbReference type="PROSITE" id="PS50113">
    <property type="entry name" value="PAC"/>
    <property type="match status" value="1"/>
</dbReference>
<dbReference type="InterPro" id="IPR035919">
    <property type="entry name" value="EAL_sf"/>
</dbReference>
<dbReference type="CDD" id="cd01949">
    <property type="entry name" value="GGDEF"/>
    <property type="match status" value="1"/>
</dbReference>
<dbReference type="NCBIfam" id="TIGR00254">
    <property type="entry name" value="GGDEF"/>
    <property type="match status" value="1"/>
</dbReference>
<dbReference type="GO" id="GO:0006355">
    <property type="term" value="P:regulation of DNA-templated transcription"/>
    <property type="evidence" value="ECO:0007669"/>
    <property type="project" value="InterPro"/>
</dbReference>
<dbReference type="InterPro" id="IPR013767">
    <property type="entry name" value="PAS_fold"/>
</dbReference>
<dbReference type="SUPFAM" id="SSF55785">
    <property type="entry name" value="PYP-like sensor domain (PAS domain)"/>
    <property type="match status" value="1"/>
</dbReference>
<dbReference type="Gene3D" id="3.30.70.270">
    <property type="match status" value="1"/>
</dbReference>
<feature type="transmembrane region" description="Helical" evidence="2">
    <location>
        <begin position="20"/>
        <end position="37"/>
    </location>
</feature>
<dbReference type="InterPro" id="IPR043128">
    <property type="entry name" value="Rev_trsase/Diguanyl_cyclase"/>
</dbReference>
<evidence type="ECO:0000256" key="1">
    <source>
        <dbReference type="ARBA" id="ARBA00051114"/>
    </source>
</evidence>
<dbReference type="GO" id="GO:0071111">
    <property type="term" value="F:cyclic-guanylate-specific phosphodiesterase activity"/>
    <property type="evidence" value="ECO:0007669"/>
    <property type="project" value="UniProtKB-EC"/>
</dbReference>
<dbReference type="InterPro" id="IPR035965">
    <property type="entry name" value="PAS-like_dom_sf"/>
</dbReference>
<keyword evidence="2" id="KW-0812">Transmembrane</keyword>
<dbReference type="Gene3D" id="3.20.20.450">
    <property type="entry name" value="EAL domain"/>
    <property type="match status" value="1"/>
</dbReference>
<evidence type="ECO:0000259" key="4">
    <source>
        <dbReference type="PROSITE" id="PS50883"/>
    </source>
</evidence>
<dbReference type="CDD" id="cd00130">
    <property type="entry name" value="PAS"/>
    <property type="match status" value="1"/>
</dbReference>
<dbReference type="Pfam" id="PF00563">
    <property type="entry name" value="EAL"/>
    <property type="match status" value="1"/>
</dbReference>
<evidence type="ECO:0000313" key="7">
    <source>
        <dbReference type="EMBL" id="PXW96598.1"/>
    </source>
</evidence>
<dbReference type="InterPro" id="IPR001633">
    <property type="entry name" value="EAL_dom"/>
</dbReference>
<dbReference type="Proteomes" id="UP000247811">
    <property type="component" value="Unassembled WGS sequence"/>
</dbReference>
<dbReference type="NCBIfam" id="TIGR00229">
    <property type="entry name" value="sensory_box"/>
    <property type="match status" value="1"/>
</dbReference>
<proteinExistence type="predicted"/>
<feature type="domain" description="PAC" evidence="3">
    <location>
        <begin position="580"/>
        <end position="632"/>
    </location>
</feature>
<feature type="domain" description="GGDEF" evidence="6">
    <location>
        <begin position="664"/>
        <end position="798"/>
    </location>
</feature>
<sequence>MLTLLARLVGRLGVGRKLMLIYLLDLCSVFYVAGMLIDEKFIAIDFARDELAGSAYVSTVARSLLDVSRAPLEAMRSMPSVAADRTAMAVQALELAEQEHGQGMQSAELSRAYIAALQRLGRDGGEVLAPASLSEVRQHGQALLTRVVNQSKLILDPDLDSYYTMSVAVLRLPELLEVVNGLGLGLSLAESRPAAGQARYLMLDGRLGAVLTALRSDFQEAYAAGGPTLRAALMPSEKALLDAVEGFRRAAADTAAAPGPDRAVHQERLRQHQVFVFDALQLAWERSSIELDTLLRQRIDAHYRRMALHLGTALALMLGILAVVSFVAQQIARPLRRLAAVADEVRHSGDLTRRVDWRSSDEIGRLIDAFHDMLGQLDLEREQLQELAASQRAVEAQRRLLEALPMPLFVTAIPGHEVLHASVPAQQWLAGCEVDPWASHLSVAARTRFFQQLADQGQVDEFEVHWQALRTGTPAWAVLSARRIRFEGRDAVLTALAPVNHLKQMEQRLALWAKVFETSSEGICILDDRQRIVTANRALMRQTGHELSDLNGQMPVILLGDEEVARWPAIDQAVRRRGTWRGELLLRRRDGSAYPAWMLISAVRDDPGQLTHMVCTSIDITERRQAEQRIRYLAEHDSLTGLPNRMLCTERLRLALQLAERDGQRVAVLFIDLDRFKTINDTLGHHTGDGLLRSVAQRLSGAVRPGDTVSRLGGDEFVVVLPQIHEVLEVSQLVEQRLIPQVRAAHEVDSNELHVSCSVGIAMFPDDSRDIDELMRQADLAMYQAKSEGRNSARFFTSDMNARASERLRLETELRHALERGELSLHFQPRIDMASGTTARFEALLRWRSAELGEQLPDRFIPVAEETGLIVPIGAWVIEEACRQLALWRAAGHTALGISVNLSALQLRDAELLGTIASSLRRHQLGPGSLELEVTESVLMEQVEPHLRLLTALRELGVRLSIDDFGTGYSSLNYLSQFPIDELKIDRSFVRGRMLEGGRDLAIVRAIIGLARSLGLKVVAEGVETAGEAATLRTAGCDELQGFHYARPMPADAAGQWLREARQVAGASQVAQAAG</sequence>
<dbReference type="CDD" id="cd01948">
    <property type="entry name" value="EAL"/>
    <property type="match status" value="1"/>
</dbReference>
<dbReference type="SMART" id="SM00304">
    <property type="entry name" value="HAMP"/>
    <property type="match status" value="1"/>
</dbReference>
<dbReference type="OrthoDB" id="9813903at2"/>
<keyword evidence="8" id="KW-1185">Reference proteome</keyword>
<dbReference type="CDD" id="cd06225">
    <property type="entry name" value="HAMP"/>
    <property type="match status" value="1"/>
</dbReference>
<dbReference type="SMART" id="SM00086">
    <property type="entry name" value="PAC"/>
    <property type="match status" value="1"/>
</dbReference>
<evidence type="ECO:0000256" key="2">
    <source>
        <dbReference type="SAM" id="Phobius"/>
    </source>
</evidence>
<dbReference type="Gene3D" id="6.10.340.10">
    <property type="match status" value="1"/>
</dbReference>
<dbReference type="EMBL" id="QJJS01000006">
    <property type="protein sequence ID" value="PXW96598.1"/>
    <property type="molecule type" value="Genomic_DNA"/>
</dbReference>
<dbReference type="Pfam" id="PF00989">
    <property type="entry name" value="PAS"/>
    <property type="match status" value="1"/>
</dbReference>
<dbReference type="Gene3D" id="3.30.450.20">
    <property type="entry name" value="PAS domain"/>
    <property type="match status" value="1"/>
</dbReference>
<dbReference type="SUPFAM" id="SSF141868">
    <property type="entry name" value="EAL domain-like"/>
    <property type="match status" value="1"/>
</dbReference>
<evidence type="ECO:0000313" key="8">
    <source>
        <dbReference type="Proteomes" id="UP000247811"/>
    </source>
</evidence>
<dbReference type="InterPro" id="IPR003660">
    <property type="entry name" value="HAMP_dom"/>
</dbReference>
<dbReference type="Pfam" id="PF00672">
    <property type="entry name" value="HAMP"/>
    <property type="match status" value="1"/>
</dbReference>
<feature type="transmembrane region" description="Helical" evidence="2">
    <location>
        <begin position="306"/>
        <end position="328"/>
    </location>
</feature>
<dbReference type="FunFam" id="3.30.70.270:FF:000001">
    <property type="entry name" value="Diguanylate cyclase domain protein"/>
    <property type="match status" value="1"/>
</dbReference>
<dbReference type="InterPro" id="IPR001610">
    <property type="entry name" value="PAC"/>
</dbReference>
<feature type="domain" description="EAL" evidence="4">
    <location>
        <begin position="807"/>
        <end position="1062"/>
    </location>
</feature>
<dbReference type="GO" id="GO:0007165">
    <property type="term" value="P:signal transduction"/>
    <property type="evidence" value="ECO:0007669"/>
    <property type="project" value="InterPro"/>
</dbReference>
<organism evidence="7 8">
    <name type="scientific">Sphaerotilus hippei</name>
    <dbReference type="NCBI Taxonomy" id="744406"/>
    <lineage>
        <taxon>Bacteria</taxon>
        <taxon>Pseudomonadati</taxon>
        <taxon>Pseudomonadota</taxon>
        <taxon>Betaproteobacteria</taxon>
        <taxon>Burkholderiales</taxon>
        <taxon>Sphaerotilaceae</taxon>
        <taxon>Sphaerotilus</taxon>
    </lineage>
</organism>
<dbReference type="PROSITE" id="PS50885">
    <property type="entry name" value="HAMP"/>
    <property type="match status" value="1"/>
</dbReference>
<dbReference type="RefSeq" id="WP_110400421.1">
    <property type="nucleotide sequence ID" value="NZ_QJJS01000006.1"/>
</dbReference>
<dbReference type="SMART" id="SM00052">
    <property type="entry name" value="EAL"/>
    <property type="match status" value="1"/>
</dbReference>
<dbReference type="SUPFAM" id="SSF55073">
    <property type="entry name" value="Nucleotide cyclase"/>
    <property type="match status" value="1"/>
</dbReference>
<dbReference type="PANTHER" id="PTHR44757">
    <property type="entry name" value="DIGUANYLATE CYCLASE DGCP"/>
    <property type="match status" value="1"/>
</dbReference>
<comment type="caution">
    <text evidence="7">The sequence shown here is derived from an EMBL/GenBank/DDBJ whole genome shotgun (WGS) entry which is preliminary data.</text>
</comment>
<dbReference type="InterPro" id="IPR029787">
    <property type="entry name" value="Nucleotide_cyclase"/>
</dbReference>
<dbReference type="SMART" id="SM00091">
    <property type="entry name" value="PAS"/>
    <property type="match status" value="2"/>
</dbReference>
<accession>A0A318H0Y0</accession>